<dbReference type="Gene3D" id="3.40.710.10">
    <property type="entry name" value="DD-peptidase/beta-lactamase superfamily"/>
    <property type="match status" value="2"/>
</dbReference>
<feature type="domain" description="Beta-lactamase-related" evidence="1">
    <location>
        <begin position="48"/>
        <end position="232"/>
    </location>
</feature>
<dbReference type="SUPFAM" id="SSF56601">
    <property type="entry name" value="beta-lactamase/transpeptidase-like"/>
    <property type="match status" value="1"/>
</dbReference>
<keyword evidence="3" id="KW-1185">Reference proteome</keyword>
<gene>
    <name evidence="2" type="ORF">CYMTET_23742</name>
</gene>
<comment type="caution">
    <text evidence="2">The sequence shown here is derived from an EMBL/GenBank/DDBJ whole genome shotgun (WGS) entry which is preliminary data.</text>
</comment>
<evidence type="ECO:0000313" key="2">
    <source>
        <dbReference type="EMBL" id="KAK3267720.1"/>
    </source>
</evidence>
<protein>
    <recommendedName>
        <fullName evidence="1">Beta-lactamase-related domain-containing protein</fullName>
    </recommendedName>
</protein>
<reference evidence="2 3" key="1">
    <citation type="journal article" date="2015" name="Genome Biol. Evol.">
        <title>Comparative Genomics of a Bacterivorous Green Alga Reveals Evolutionary Causalities and Consequences of Phago-Mixotrophic Mode of Nutrition.</title>
        <authorList>
            <person name="Burns J.A."/>
            <person name="Paasch A."/>
            <person name="Narechania A."/>
            <person name="Kim E."/>
        </authorList>
    </citation>
    <scope>NUCLEOTIDE SEQUENCE [LARGE SCALE GENOMIC DNA]</scope>
    <source>
        <strain evidence="2 3">PLY_AMNH</strain>
    </source>
</reference>
<dbReference type="InterPro" id="IPR001466">
    <property type="entry name" value="Beta-lactam-related"/>
</dbReference>
<dbReference type="AlphaFoldDB" id="A0AAE0FY18"/>
<dbReference type="Pfam" id="PF00144">
    <property type="entry name" value="Beta-lactamase"/>
    <property type="match status" value="1"/>
</dbReference>
<evidence type="ECO:0000313" key="3">
    <source>
        <dbReference type="Proteomes" id="UP001190700"/>
    </source>
</evidence>
<name>A0AAE0FY18_9CHLO</name>
<dbReference type="InterPro" id="IPR012338">
    <property type="entry name" value="Beta-lactam/transpept-like"/>
</dbReference>
<dbReference type="InterPro" id="IPR050789">
    <property type="entry name" value="Diverse_Enzym_Activities"/>
</dbReference>
<dbReference type="PANTHER" id="PTHR43283:SF3">
    <property type="entry name" value="BETA-LACTAMASE FAMILY PROTEIN (AFU_ORTHOLOGUE AFUA_5G07500)"/>
    <property type="match status" value="1"/>
</dbReference>
<evidence type="ECO:0000259" key="1">
    <source>
        <dbReference type="Pfam" id="PF00144"/>
    </source>
</evidence>
<accession>A0AAE0FY18</accession>
<dbReference type="EMBL" id="LGRX02012244">
    <property type="protein sequence ID" value="KAK3267720.1"/>
    <property type="molecule type" value="Genomic_DNA"/>
</dbReference>
<proteinExistence type="predicted"/>
<dbReference type="PANTHER" id="PTHR43283">
    <property type="entry name" value="BETA-LACTAMASE-RELATED"/>
    <property type="match status" value="1"/>
</dbReference>
<sequence length="254" mass="27840">MPQGEQAEEQMARFMPTAVSQGTNVAAAVRASSALRGGNASLAQSSEKYQQQLKRAGAGSYSLIWDIPTVHEGGGGMYGTTRGIASLLRMLSRRGVADDGTRILKSTTVAAMLMPQTEPEVATWTAGVDLTVSGILWQCHGTVWGLGFAVQYPGLPSLRKWKQQPDIAHFDINEHSGVTTMTMHGPFFNARTQKPIPYNPGTAQWAGAAGSKWFIDPKEDFVICLTTNIKDYPPTIGSEYWDDVAFWRIYDFFQ</sequence>
<dbReference type="Proteomes" id="UP001190700">
    <property type="component" value="Unassembled WGS sequence"/>
</dbReference>
<organism evidence="2 3">
    <name type="scientific">Cymbomonas tetramitiformis</name>
    <dbReference type="NCBI Taxonomy" id="36881"/>
    <lineage>
        <taxon>Eukaryota</taxon>
        <taxon>Viridiplantae</taxon>
        <taxon>Chlorophyta</taxon>
        <taxon>Pyramimonadophyceae</taxon>
        <taxon>Pyramimonadales</taxon>
        <taxon>Pyramimonadaceae</taxon>
        <taxon>Cymbomonas</taxon>
    </lineage>
</organism>